<accession>A0ABV2SCQ5</accession>
<dbReference type="InterPro" id="IPR052042">
    <property type="entry name" value="Tail_sheath_structural"/>
</dbReference>
<comment type="similarity">
    <text evidence="1">Belongs to the myoviridae tail sheath protein family.</text>
</comment>
<name>A0ABV2SCQ5_9GAMM</name>
<dbReference type="PANTHER" id="PTHR35861:SF1">
    <property type="entry name" value="PHAGE TAIL SHEATH PROTEIN"/>
    <property type="match status" value="1"/>
</dbReference>
<evidence type="ECO:0000256" key="1">
    <source>
        <dbReference type="ARBA" id="ARBA00008005"/>
    </source>
</evidence>
<gene>
    <name evidence="3" type="ORF">V5J35_000096</name>
</gene>
<dbReference type="Proteomes" id="UP001549366">
    <property type="component" value="Unassembled WGS sequence"/>
</dbReference>
<organism evidence="3 4">
    <name type="scientific">Endozoicomonas lisbonensis</name>
    <dbReference type="NCBI Taxonomy" id="3120522"/>
    <lineage>
        <taxon>Bacteria</taxon>
        <taxon>Pseudomonadati</taxon>
        <taxon>Pseudomonadota</taxon>
        <taxon>Gammaproteobacteria</taxon>
        <taxon>Oceanospirillales</taxon>
        <taxon>Endozoicomonadaceae</taxon>
        <taxon>Endozoicomonas</taxon>
    </lineage>
</organism>
<dbReference type="Gene3D" id="3.40.50.11780">
    <property type="match status" value="1"/>
</dbReference>
<dbReference type="EMBL" id="JBEWTB010000001">
    <property type="protein sequence ID" value="MET4754904.1"/>
    <property type="molecule type" value="Genomic_DNA"/>
</dbReference>
<dbReference type="Pfam" id="PF17482">
    <property type="entry name" value="Phage_sheath_1C"/>
    <property type="match status" value="1"/>
</dbReference>
<comment type="caution">
    <text evidence="3">The sequence shown here is derived from an EMBL/GenBank/DDBJ whole genome shotgun (WGS) entry which is preliminary data.</text>
</comment>
<evidence type="ECO:0000313" key="4">
    <source>
        <dbReference type="Proteomes" id="UP001549366"/>
    </source>
</evidence>
<dbReference type="InterPro" id="IPR020287">
    <property type="entry name" value="Tail_sheath_C"/>
</dbReference>
<reference evidence="3 4" key="1">
    <citation type="submission" date="2024-06" db="EMBL/GenBank/DDBJ databases">
        <title>Genomic Encyclopedia of Type Strains, Phase V (KMG-V): Genome sequencing to study the core and pangenomes of soil and plant-associated prokaryotes.</title>
        <authorList>
            <person name="Whitman W."/>
        </authorList>
    </citation>
    <scope>NUCLEOTIDE SEQUENCE [LARGE SCALE GENOMIC DNA]</scope>
    <source>
        <strain evidence="3 4">NE40</strain>
    </source>
</reference>
<dbReference type="PANTHER" id="PTHR35861">
    <property type="match status" value="1"/>
</dbReference>
<evidence type="ECO:0000259" key="2">
    <source>
        <dbReference type="Pfam" id="PF17482"/>
    </source>
</evidence>
<sequence length="477" mass="52014">MAQYKTPNVYVQEKSIFPPSVAEVATAIPAFIGRTEKTTYGADASLLKKPIRITSMVEYAKWFGGPYLEGFDFTSVKDEDDAIVGVKLNPTRPVAKFILYHMLAQFFANGGGACYVVSVGGYATTNADGDEVEEDPTAAAEKGLFADALAAVAKIDEVTLLVQSDAIPRMYDATDHIHYYNLGQLALSQCDENQDRFAVIDVIDTFDGMTPANTKKMSDDLSTLRGPSGVGMANLKYGATYYPNLVVSSPRSYKESKVTLDGETMSSLEGKPTHAMLKTALSRNFMQLPPAASIVGVYSRVDGNRGVWKAPANVSLSGVARPTRKITNDDQMDMNVHSSGKSVNAIRAFTDKGTLVWGARTLAGNDNEWRYVPVRRLFNMVEESVQKATAFAVFEPNVPLTWLKLRTMISSYLENLWKQGALFGATADQAFFVNVGLGQTMTEDDINNGIMNIEIGMAAVRPAEFIVLTFSHKSISA</sequence>
<feature type="domain" description="Tail sheath protein C-terminal" evidence="2">
    <location>
        <begin position="366"/>
        <end position="470"/>
    </location>
</feature>
<dbReference type="RefSeq" id="WP_354011702.1">
    <property type="nucleotide sequence ID" value="NZ_JBEWTA010000003.1"/>
</dbReference>
<evidence type="ECO:0000313" key="3">
    <source>
        <dbReference type="EMBL" id="MET4754904.1"/>
    </source>
</evidence>
<protein>
    <submittedName>
        <fullName evidence="3">Phage tail sheath protein FI</fullName>
    </submittedName>
</protein>
<proteinExistence type="inferred from homology"/>
<keyword evidence="4" id="KW-1185">Reference proteome</keyword>